<keyword evidence="5 8" id="KW-0812">Transmembrane</keyword>
<evidence type="ECO:0000256" key="7">
    <source>
        <dbReference type="ARBA" id="ARBA00023136"/>
    </source>
</evidence>
<evidence type="ECO:0000256" key="4">
    <source>
        <dbReference type="ARBA" id="ARBA00022519"/>
    </source>
</evidence>
<dbReference type="SUPFAM" id="SSF54523">
    <property type="entry name" value="Pili subunits"/>
    <property type="match status" value="1"/>
</dbReference>
<evidence type="ECO:0000256" key="3">
    <source>
        <dbReference type="ARBA" id="ARBA00022481"/>
    </source>
</evidence>
<dbReference type="Gene3D" id="3.30.700.10">
    <property type="entry name" value="Glycoprotein, Type 4 Pilin"/>
    <property type="match status" value="1"/>
</dbReference>
<evidence type="ECO:0000256" key="1">
    <source>
        <dbReference type="ARBA" id="ARBA00004377"/>
    </source>
</evidence>
<dbReference type="PROSITE" id="PS00409">
    <property type="entry name" value="PROKAR_NTER_METHYL"/>
    <property type="match status" value="1"/>
</dbReference>
<name>A0ABS3FV43_9CYAN</name>
<evidence type="ECO:0000313" key="11">
    <source>
        <dbReference type="Proteomes" id="UP000664844"/>
    </source>
</evidence>
<evidence type="ECO:0000259" key="9">
    <source>
        <dbReference type="Pfam" id="PF12019"/>
    </source>
</evidence>
<gene>
    <name evidence="10" type="ORF">J0895_18345</name>
</gene>
<comment type="caution">
    <text evidence="10">The sequence shown here is derived from an EMBL/GenBank/DDBJ whole genome shotgun (WGS) entry which is preliminary data.</text>
</comment>
<evidence type="ECO:0000256" key="6">
    <source>
        <dbReference type="ARBA" id="ARBA00022989"/>
    </source>
</evidence>
<evidence type="ECO:0000256" key="2">
    <source>
        <dbReference type="ARBA" id="ARBA00022475"/>
    </source>
</evidence>
<sequence length="178" mass="19615">MNQPIDLFKHWKRGQSSREGRTFAAQTAQGFTLLEVLIVVFIIGILAAIGGPSWITMVNNSRLSKAQDAIALAVRDAQRQALVNKTTRQVTVKQDNPTSKVQWAVHPDETEPTLWQNIEEDRLIIDPSSTTISFNDRGETENTGTMLISLQNGGGQKRCVIVQTLLGTVRKAQGADCD</sequence>
<organism evidence="10 11">
    <name type="scientific">Phormidium pseudopriestleyi FRX01</name>
    <dbReference type="NCBI Taxonomy" id="1759528"/>
    <lineage>
        <taxon>Bacteria</taxon>
        <taxon>Bacillati</taxon>
        <taxon>Cyanobacteriota</taxon>
        <taxon>Cyanophyceae</taxon>
        <taxon>Oscillatoriophycideae</taxon>
        <taxon>Oscillatoriales</taxon>
        <taxon>Oscillatoriaceae</taxon>
        <taxon>Phormidium</taxon>
    </lineage>
</organism>
<dbReference type="InterPro" id="IPR012902">
    <property type="entry name" value="N_methyl_site"/>
</dbReference>
<feature type="domain" description="General secretion pathway GspH" evidence="9">
    <location>
        <begin position="70"/>
        <end position="164"/>
    </location>
</feature>
<accession>A0ABS3FV43</accession>
<keyword evidence="11" id="KW-1185">Reference proteome</keyword>
<dbReference type="InterPro" id="IPR045584">
    <property type="entry name" value="Pilin-like"/>
</dbReference>
<keyword evidence="2" id="KW-1003">Cell membrane</keyword>
<proteinExistence type="predicted"/>
<protein>
    <submittedName>
        <fullName evidence="10">Prepilin-type N-terminal cleavage/methylation domain-containing protein</fullName>
    </submittedName>
</protein>
<keyword evidence="4" id="KW-0997">Cell inner membrane</keyword>
<dbReference type="Pfam" id="PF07963">
    <property type="entry name" value="N_methyl"/>
    <property type="match status" value="1"/>
</dbReference>
<evidence type="ECO:0000256" key="5">
    <source>
        <dbReference type="ARBA" id="ARBA00022692"/>
    </source>
</evidence>
<keyword evidence="6 8" id="KW-1133">Transmembrane helix</keyword>
<dbReference type="NCBIfam" id="TIGR02532">
    <property type="entry name" value="IV_pilin_GFxxxE"/>
    <property type="match status" value="1"/>
</dbReference>
<feature type="transmembrane region" description="Helical" evidence="8">
    <location>
        <begin position="36"/>
        <end position="55"/>
    </location>
</feature>
<dbReference type="Proteomes" id="UP000664844">
    <property type="component" value="Unassembled WGS sequence"/>
</dbReference>
<keyword evidence="7 8" id="KW-0472">Membrane</keyword>
<comment type="subcellular location">
    <subcellularLocation>
        <location evidence="1">Cell inner membrane</location>
        <topology evidence="1">Single-pass membrane protein</topology>
    </subcellularLocation>
</comment>
<evidence type="ECO:0000313" key="10">
    <source>
        <dbReference type="EMBL" id="MBO0350992.1"/>
    </source>
</evidence>
<dbReference type="Pfam" id="PF12019">
    <property type="entry name" value="GspH"/>
    <property type="match status" value="1"/>
</dbReference>
<evidence type="ECO:0000256" key="8">
    <source>
        <dbReference type="SAM" id="Phobius"/>
    </source>
</evidence>
<dbReference type="RefSeq" id="WP_207089453.1">
    <property type="nucleotide sequence ID" value="NZ_JAFLQW010000480.1"/>
</dbReference>
<dbReference type="EMBL" id="JAFLQW010000480">
    <property type="protein sequence ID" value="MBO0350992.1"/>
    <property type="molecule type" value="Genomic_DNA"/>
</dbReference>
<keyword evidence="3" id="KW-0488">Methylation</keyword>
<reference evidence="10 11" key="1">
    <citation type="submission" date="2021-03" db="EMBL/GenBank/DDBJ databases">
        <title>Metabolic Capacity of the Antarctic Cyanobacterium Phormidium pseudopriestleyi that Sustains Oxygenic Photosynthesis in the Presence of Hydrogen Sulfide.</title>
        <authorList>
            <person name="Lumian J.E."/>
            <person name="Jungblut A.D."/>
            <person name="Dillon M.L."/>
            <person name="Hawes I."/>
            <person name="Doran P.T."/>
            <person name="Mackey T.J."/>
            <person name="Dick G.J."/>
            <person name="Grettenberger C.L."/>
            <person name="Sumner D.Y."/>
        </authorList>
    </citation>
    <scope>NUCLEOTIDE SEQUENCE [LARGE SCALE GENOMIC DNA]</scope>
    <source>
        <strain evidence="10 11">FRX01</strain>
    </source>
</reference>
<dbReference type="InterPro" id="IPR022346">
    <property type="entry name" value="T2SS_GspH"/>
</dbReference>